<dbReference type="OMA" id="EYEWNET"/>
<feature type="domain" description="Glycosyltransferase 61 catalytic" evidence="3">
    <location>
        <begin position="394"/>
        <end position="595"/>
    </location>
</feature>
<feature type="region of interest" description="Disordered" evidence="1">
    <location>
        <begin position="660"/>
        <end position="696"/>
    </location>
</feature>
<feature type="chain" id="PRO_5003836682" description="Glycosyltransferase 61 catalytic domain-containing protein" evidence="2">
    <location>
        <begin position="24"/>
        <end position="696"/>
    </location>
</feature>
<protein>
    <recommendedName>
        <fullName evidence="3">Glycosyltransferase 61 catalytic domain-containing protein</fullName>
    </recommendedName>
</protein>
<dbReference type="InterPro" id="IPR049625">
    <property type="entry name" value="Glyco_transf_61_cat"/>
</dbReference>
<dbReference type="GO" id="GO:0016757">
    <property type="term" value="F:glycosyltransferase activity"/>
    <property type="evidence" value="ECO:0007669"/>
    <property type="project" value="InterPro"/>
</dbReference>
<proteinExistence type="predicted"/>
<reference evidence="4 5" key="1">
    <citation type="journal article" date="2012" name="Genome Biol.">
        <title>Genome and low-iron response of an oceanic diatom adapted to chronic iron limitation.</title>
        <authorList>
            <person name="Lommer M."/>
            <person name="Specht M."/>
            <person name="Roy A.S."/>
            <person name="Kraemer L."/>
            <person name="Andreson R."/>
            <person name="Gutowska M.A."/>
            <person name="Wolf J."/>
            <person name="Bergner S.V."/>
            <person name="Schilhabel M.B."/>
            <person name="Klostermeier U.C."/>
            <person name="Beiko R.G."/>
            <person name="Rosenstiel P."/>
            <person name="Hippler M."/>
            <person name="Laroche J."/>
        </authorList>
    </citation>
    <scope>NUCLEOTIDE SEQUENCE [LARGE SCALE GENOMIC DNA]</scope>
    <source>
        <strain evidence="4 5">CCMP1005</strain>
    </source>
</reference>
<dbReference type="eggNOG" id="ENOG502SFDZ">
    <property type="taxonomic scope" value="Eukaryota"/>
</dbReference>
<gene>
    <name evidence="4" type="ORF">THAOC_32991</name>
</gene>
<organism evidence="4 5">
    <name type="scientific">Thalassiosira oceanica</name>
    <name type="common">Marine diatom</name>
    <dbReference type="NCBI Taxonomy" id="159749"/>
    <lineage>
        <taxon>Eukaryota</taxon>
        <taxon>Sar</taxon>
        <taxon>Stramenopiles</taxon>
        <taxon>Ochrophyta</taxon>
        <taxon>Bacillariophyta</taxon>
        <taxon>Coscinodiscophyceae</taxon>
        <taxon>Thalassiosirophycidae</taxon>
        <taxon>Thalassiosirales</taxon>
        <taxon>Thalassiosiraceae</taxon>
        <taxon>Thalassiosira</taxon>
    </lineage>
</organism>
<evidence type="ECO:0000256" key="1">
    <source>
        <dbReference type="SAM" id="MobiDB-lite"/>
    </source>
</evidence>
<dbReference type="Proteomes" id="UP000266841">
    <property type="component" value="Unassembled WGS sequence"/>
</dbReference>
<evidence type="ECO:0000256" key="2">
    <source>
        <dbReference type="SAM" id="SignalP"/>
    </source>
</evidence>
<feature type="compositionally biased region" description="Low complexity" evidence="1">
    <location>
        <begin position="673"/>
        <end position="689"/>
    </location>
</feature>
<dbReference type="OrthoDB" id="1892506at2759"/>
<keyword evidence="5" id="KW-1185">Reference proteome</keyword>
<keyword evidence="2" id="KW-0732">Signal</keyword>
<evidence type="ECO:0000313" key="4">
    <source>
        <dbReference type="EMBL" id="EJK48230.1"/>
    </source>
</evidence>
<dbReference type="EMBL" id="AGNL01046111">
    <property type="protein sequence ID" value="EJK48230.1"/>
    <property type="molecule type" value="Genomic_DNA"/>
</dbReference>
<dbReference type="Pfam" id="PF04577">
    <property type="entry name" value="Glyco_transf_61"/>
    <property type="match status" value="1"/>
</dbReference>
<comment type="caution">
    <text evidence="4">The sequence shown here is derived from an EMBL/GenBank/DDBJ whole genome shotgun (WGS) entry which is preliminary data.</text>
</comment>
<dbReference type="AlphaFoldDB" id="K0R643"/>
<evidence type="ECO:0000313" key="5">
    <source>
        <dbReference type="Proteomes" id="UP000266841"/>
    </source>
</evidence>
<sequence length="696" mass="77314">MTLRPHRVFLSAILVSLIIIVSAEYEWNETLQQFALKYSREISRLEKLLKERIDKDDSAKINSTLEEGQRIFQSAIDAFPDETLPHAHEFLAKLHYKVGSYESAILLYDEAIRRSELPGSYDPNEGSDAEEARQLREELKGDRERAQYLMLQRKLDEWTAANEGGITKDTTPLEPIALLEGQLNVFPQNPQSLYDKAKYTVLSLDSPKDEDGDPSSRNDLSWEAHNLFDEAQYAAYIAYTYGKMRGLAGGRQCLHKYKANDRVLMGGKLWIQMASNVTLIARESQVETKLHIGAITLEYVLLSGRDAVISGYAGQCQVYVPHPYVNLADNLPMIASWEAIDTTTILAPAGNRRAYDGKLSRSLHGLPEYEIPTPEGYNVFQSIVLLTGYKSTNYFHFVAETLPSIISLKESIDATLDSDNDKEIMITPNLQHGFVDGFLRLLIPDAFKKNKVSDKIIQWGPNIRPVFDDDGEEVIGEGFLSTHPIALGRRLDVLWKKVGAKETTDNAPRIVYCKGKLVEEEEKQLLLELKGVTESTGAKLFVYSLPSDENETSSKSNLKEVRKTVKLFHSATVVVGAHGEALVNSIFSRPGTTVIEMGFESVPQASQYRHLSTSLGLKHVDINLAKDSRSFGAAEYMLREGGLEDVVEAVLDGLRDAAENEGGDRAAVEDEVGAAQEGAAQEGAAVQEEAGVHSEL</sequence>
<name>K0R643_THAOC</name>
<evidence type="ECO:0000259" key="3">
    <source>
        <dbReference type="Pfam" id="PF04577"/>
    </source>
</evidence>
<accession>K0R643</accession>
<feature type="signal peptide" evidence="2">
    <location>
        <begin position="1"/>
        <end position="23"/>
    </location>
</feature>